<gene>
    <name evidence="3" type="ORF">AN477_09380</name>
</gene>
<dbReference type="PANTHER" id="PTHR43249:SF1">
    <property type="entry name" value="D-GLUCOSIDE 3-DEHYDROGENASE"/>
    <property type="match status" value="1"/>
</dbReference>
<evidence type="ECO:0000259" key="2">
    <source>
        <dbReference type="Pfam" id="PF22725"/>
    </source>
</evidence>
<dbReference type="Gene3D" id="3.30.360.10">
    <property type="entry name" value="Dihydrodipicolinate Reductase, domain 2"/>
    <property type="match status" value="1"/>
</dbReference>
<sequence length="356" mass="39228">MRKVRVGIVGLGAIATIAHLKSYAKRDDVEIVAFVDTETDRVQEASVQFGRETGRPVPKVYGSFEDMVQSHTINAVSICTPNTAHAGYVLQALQYGVDVLVEKPLCTTLSEADEIYDMTAATDRVVMVGMSHRYRTDVQVMKRFIDNGDLGDVYYGKVRILRRRGVPKGWFTNEAVSGGGPLMDLGVHALDLAWWLTGMHKIQSVSGMMTKAIGADRVDYLHTWEALSKQNANNEIFTTEDFAAAFLRFDNGSVLQMEVAWAVNSPEDGGLKLELFGTRGGISTDPAQVVTVDQGALATTPINVGMGSLYDQEIDHFLTCVKTRCKPVSDVSQGREIVRMLNMIATSAKEWREVRV</sequence>
<protein>
    <recommendedName>
        <fullName evidence="5">Oxidoreductase</fullName>
    </recommendedName>
</protein>
<dbReference type="PANTHER" id="PTHR43249">
    <property type="entry name" value="UDP-N-ACETYL-2-AMINO-2-DEOXY-D-GLUCURONATE OXIDASE"/>
    <property type="match status" value="1"/>
</dbReference>
<dbReference type="Proteomes" id="UP000050482">
    <property type="component" value="Unassembled WGS sequence"/>
</dbReference>
<evidence type="ECO:0000259" key="1">
    <source>
        <dbReference type="Pfam" id="PF01408"/>
    </source>
</evidence>
<dbReference type="InterPro" id="IPR000683">
    <property type="entry name" value="Gfo/Idh/MocA-like_OxRdtase_N"/>
</dbReference>
<dbReference type="Gene3D" id="3.40.50.720">
    <property type="entry name" value="NAD(P)-binding Rossmann-like Domain"/>
    <property type="match status" value="1"/>
</dbReference>
<dbReference type="InterPro" id="IPR052515">
    <property type="entry name" value="Gfo/Idh/MocA_Oxidoreductase"/>
</dbReference>
<dbReference type="SUPFAM" id="SSF55347">
    <property type="entry name" value="Glyceraldehyde-3-phosphate dehydrogenase-like, C-terminal domain"/>
    <property type="match status" value="1"/>
</dbReference>
<organism evidence="3 4">
    <name type="scientific">Alicyclobacillus ferrooxydans</name>
    <dbReference type="NCBI Taxonomy" id="471514"/>
    <lineage>
        <taxon>Bacteria</taxon>
        <taxon>Bacillati</taxon>
        <taxon>Bacillota</taxon>
        <taxon>Bacilli</taxon>
        <taxon>Bacillales</taxon>
        <taxon>Alicyclobacillaceae</taxon>
        <taxon>Alicyclobacillus</taxon>
    </lineage>
</organism>
<dbReference type="STRING" id="471514.AN477_09380"/>
<dbReference type="GO" id="GO:0000166">
    <property type="term" value="F:nucleotide binding"/>
    <property type="evidence" value="ECO:0007669"/>
    <property type="project" value="InterPro"/>
</dbReference>
<dbReference type="InterPro" id="IPR055170">
    <property type="entry name" value="GFO_IDH_MocA-like_dom"/>
</dbReference>
<keyword evidence="4" id="KW-1185">Reference proteome</keyword>
<dbReference type="EMBL" id="LJCO01000042">
    <property type="protein sequence ID" value="KPV43929.1"/>
    <property type="molecule type" value="Genomic_DNA"/>
</dbReference>
<name>A0A0P9CE94_9BACL</name>
<dbReference type="Pfam" id="PF22725">
    <property type="entry name" value="GFO_IDH_MocA_C3"/>
    <property type="match status" value="1"/>
</dbReference>
<proteinExistence type="predicted"/>
<dbReference type="InterPro" id="IPR036291">
    <property type="entry name" value="NAD(P)-bd_dom_sf"/>
</dbReference>
<dbReference type="PATRIC" id="fig|471514.4.peg.449"/>
<evidence type="ECO:0000313" key="3">
    <source>
        <dbReference type="EMBL" id="KPV43929.1"/>
    </source>
</evidence>
<evidence type="ECO:0008006" key="5">
    <source>
        <dbReference type="Google" id="ProtNLM"/>
    </source>
</evidence>
<reference evidence="3 4" key="1">
    <citation type="submission" date="2015-09" db="EMBL/GenBank/DDBJ databases">
        <title>Draft genome sequence of Alicyclobacillus ferrooxydans DSM 22381.</title>
        <authorList>
            <person name="Hemp J."/>
        </authorList>
    </citation>
    <scope>NUCLEOTIDE SEQUENCE [LARGE SCALE GENOMIC DNA]</scope>
    <source>
        <strain evidence="3 4">TC-34</strain>
    </source>
</reference>
<accession>A0A0P9CE94</accession>
<dbReference type="SUPFAM" id="SSF51735">
    <property type="entry name" value="NAD(P)-binding Rossmann-fold domains"/>
    <property type="match status" value="1"/>
</dbReference>
<dbReference type="OrthoDB" id="2350336at2"/>
<evidence type="ECO:0000313" key="4">
    <source>
        <dbReference type="Proteomes" id="UP000050482"/>
    </source>
</evidence>
<dbReference type="RefSeq" id="WP_054968896.1">
    <property type="nucleotide sequence ID" value="NZ_LJCO01000042.1"/>
</dbReference>
<feature type="domain" description="Gfo/Idh/MocA-like oxidoreductase N-terminal" evidence="1">
    <location>
        <begin position="4"/>
        <end position="129"/>
    </location>
</feature>
<dbReference type="AlphaFoldDB" id="A0A0P9CE94"/>
<comment type="caution">
    <text evidence="3">The sequence shown here is derived from an EMBL/GenBank/DDBJ whole genome shotgun (WGS) entry which is preliminary data.</text>
</comment>
<feature type="domain" description="GFO/IDH/MocA-like oxidoreductase" evidence="2">
    <location>
        <begin position="139"/>
        <end position="282"/>
    </location>
</feature>
<dbReference type="Pfam" id="PF01408">
    <property type="entry name" value="GFO_IDH_MocA"/>
    <property type="match status" value="1"/>
</dbReference>